<sequence>MQHSNKDLEAAGHYRPLTEENSKKEIHAEAEAINKIKHQTPPQQRKPIRSTKKRADIQASIRERADRPVPAGCVWAICVGAEVLFPELLKAARRPEVIRPTFLRNGMQAQTSSKSIFKQQQHDQQQHDQQQQQQLNCNSSNSSSNSSSSNSSKQQHQQLHWQQEQQQQQQQQQ</sequence>
<dbReference type="VEuPathDB" id="ToxoDB:EAH_00037420"/>
<dbReference type="Proteomes" id="UP000018050">
    <property type="component" value="Unassembled WGS sequence"/>
</dbReference>
<protein>
    <submittedName>
        <fullName evidence="2">Uncharacterized ACR, YagE family COG1723 domain-containing protein, putative</fullName>
    </submittedName>
</protein>
<feature type="compositionally biased region" description="Basic and acidic residues" evidence="1">
    <location>
        <begin position="53"/>
        <end position="67"/>
    </location>
</feature>
<dbReference type="AlphaFoldDB" id="U6GHS8"/>
<organism evidence="2 3">
    <name type="scientific">Eimeria acervulina</name>
    <name type="common">Coccidian parasite</name>
    <dbReference type="NCBI Taxonomy" id="5801"/>
    <lineage>
        <taxon>Eukaryota</taxon>
        <taxon>Sar</taxon>
        <taxon>Alveolata</taxon>
        <taxon>Apicomplexa</taxon>
        <taxon>Conoidasida</taxon>
        <taxon>Coccidia</taxon>
        <taxon>Eucoccidiorida</taxon>
        <taxon>Eimeriorina</taxon>
        <taxon>Eimeriidae</taxon>
        <taxon>Eimeria</taxon>
    </lineage>
</organism>
<feature type="region of interest" description="Disordered" evidence="1">
    <location>
        <begin position="1"/>
        <end position="67"/>
    </location>
</feature>
<dbReference type="RefSeq" id="XP_013250980.1">
    <property type="nucleotide sequence ID" value="XM_013395526.1"/>
</dbReference>
<feature type="region of interest" description="Disordered" evidence="1">
    <location>
        <begin position="109"/>
        <end position="173"/>
    </location>
</feature>
<accession>U6GHS8</accession>
<reference evidence="2" key="2">
    <citation type="submission" date="2013-10" db="EMBL/GenBank/DDBJ databases">
        <authorList>
            <person name="Aslett M."/>
        </authorList>
    </citation>
    <scope>NUCLEOTIDE SEQUENCE</scope>
    <source>
        <strain evidence="2">Houghton</strain>
    </source>
</reference>
<evidence type="ECO:0000256" key="1">
    <source>
        <dbReference type="SAM" id="MobiDB-lite"/>
    </source>
</evidence>
<evidence type="ECO:0000313" key="3">
    <source>
        <dbReference type="Proteomes" id="UP000018050"/>
    </source>
</evidence>
<keyword evidence="3" id="KW-1185">Reference proteome</keyword>
<proteinExistence type="predicted"/>
<dbReference type="GeneID" id="25271812"/>
<evidence type="ECO:0000313" key="2">
    <source>
        <dbReference type="EMBL" id="CDI78843.1"/>
    </source>
</evidence>
<feature type="compositionally biased region" description="Low complexity" evidence="1">
    <location>
        <begin position="127"/>
        <end position="173"/>
    </location>
</feature>
<dbReference type="OrthoDB" id="354272at2759"/>
<feature type="compositionally biased region" description="Basic and acidic residues" evidence="1">
    <location>
        <begin position="1"/>
        <end position="34"/>
    </location>
</feature>
<gene>
    <name evidence="2" type="ORF">EAH_00037420</name>
</gene>
<dbReference type="EMBL" id="HG670921">
    <property type="protein sequence ID" value="CDI78843.1"/>
    <property type="molecule type" value="Genomic_DNA"/>
</dbReference>
<reference evidence="2" key="1">
    <citation type="submission" date="2013-10" db="EMBL/GenBank/DDBJ databases">
        <title>Genomic analysis of the causative agents of coccidiosis in chickens.</title>
        <authorList>
            <person name="Reid A.J."/>
            <person name="Blake D."/>
            <person name="Billington K."/>
            <person name="Browne H."/>
            <person name="Dunn M."/>
            <person name="Hung S."/>
            <person name="Kawahara F."/>
            <person name="Miranda-Saavedra D."/>
            <person name="Mourier T."/>
            <person name="Nagra H."/>
            <person name="Otto T.D."/>
            <person name="Rawlings N."/>
            <person name="Sanchez A."/>
            <person name="Sanders M."/>
            <person name="Subramaniam C."/>
            <person name="Tay Y."/>
            <person name="Dear P."/>
            <person name="Doerig C."/>
            <person name="Gruber A."/>
            <person name="Parkinson J."/>
            <person name="Shirley M."/>
            <person name="Wan K.L."/>
            <person name="Berriman M."/>
            <person name="Tomley F."/>
            <person name="Pain A."/>
        </authorList>
    </citation>
    <scope>NUCLEOTIDE SEQUENCE</scope>
    <source>
        <strain evidence="2">Houghton</strain>
    </source>
</reference>
<name>U6GHS8_EIMAC</name>